<sequence length="58" mass="6499">MPWVRFTTDFDWKPCPQVTIAYRAGQEVNVTTLCAAKAVKAAKAVRFSKSKKSDAHQN</sequence>
<comment type="caution">
    <text evidence="1">The sequence shown here is derived from an EMBL/GenBank/DDBJ whole genome shotgun (WGS) entry which is preliminary data.</text>
</comment>
<evidence type="ECO:0000313" key="1">
    <source>
        <dbReference type="EMBL" id="NGO51614.1"/>
    </source>
</evidence>
<name>A0A6G4WAK8_9HYPH</name>
<proteinExistence type="predicted"/>
<dbReference type="Proteomes" id="UP001642900">
    <property type="component" value="Unassembled WGS sequence"/>
</dbReference>
<reference evidence="1 2" key="1">
    <citation type="submission" date="2020-02" db="EMBL/GenBank/DDBJ databases">
        <title>Genome sequence of strain CCNWXJ40-4.</title>
        <authorList>
            <person name="Gao J."/>
            <person name="Sun J."/>
        </authorList>
    </citation>
    <scope>NUCLEOTIDE SEQUENCE [LARGE SCALE GENOMIC DNA]</scope>
    <source>
        <strain evidence="1 2">CCNWXJ 40-4</strain>
    </source>
</reference>
<accession>A0A6G4WAK8</accession>
<organism evidence="1 2">
    <name type="scientific">Allomesorhizobium camelthorni</name>
    <dbReference type="NCBI Taxonomy" id="475069"/>
    <lineage>
        <taxon>Bacteria</taxon>
        <taxon>Pseudomonadati</taxon>
        <taxon>Pseudomonadota</taxon>
        <taxon>Alphaproteobacteria</taxon>
        <taxon>Hyphomicrobiales</taxon>
        <taxon>Phyllobacteriaceae</taxon>
        <taxon>Allomesorhizobium</taxon>
    </lineage>
</organism>
<gene>
    <name evidence="1" type="ORF">G6N73_10560</name>
</gene>
<keyword evidence="2" id="KW-1185">Reference proteome</keyword>
<dbReference type="EMBL" id="JAAKZF010000010">
    <property type="protein sequence ID" value="NGO51614.1"/>
    <property type="molecule type" value="Genomic_DNA"/>
</dbReference>
<evidence type="ECO:0000313" key="2">
    <source>
        <dbReference type="Proteomes" id="UP001642900"/>
    </source>
</evidence>
<dbReference type="AlphaFoldDB" id="A0A6G4WAK8"/>
<protein>
    <submittedName>
        <fullName evidence="1">Uncharacterized protein</fullName>
    </submittedName>
</protein>